<evidence type="ECO:0000313" key="2">
    <source>
        <dbReference type="EMBL" id="KAJ6407423.1"/>
    </source>
</evidence>
<dbReference type="PANTHER" id="PTHR32208:SF21">
    <property type="entry name" value="LOW QUALITY PROTEIN: ALDEHYDE OXIDASE GLOX-LIKE"/>
    <property type="match status" value="1"/>
</dbReference>
<feature type="domain" description="Glyoxal oxidase N-terminal" evidence="1">
    <location>
        <begin position="6"/>
        <end position="102"/>
    </location>
</feature>
<dbReference type="AlphaFoldDB" id="A0AAD6JLM3"/>
<dbReference type="PANTHER" id="PTHR32208">
    <property type="entry name" value="SECRETED PROTEIN-RELATED"/>
    <property type="match status" value="1"/>
</dbReference>
<gene>
    <name evidence="2" type="ORF">OIU84_010840</name>
</gene>
<accession>A0AAD6JLM3</accession>
<organism evidence="2 3">
    <name type="scientific">Salix udensis</name>
    <dbReference type="NCBI Taxonomy" id="889485"/>
    <lineage>
        <taxon>Eukaryota</taxon>
        <taxon>Viridiplantae</taxon>
        <taxon>Streptophyta</taxon>
        <taxon>Embryophyta</taxon>
        <taxon>Tracheophyta</taxon>
        <taxon>Spermatophyta</taxon>
        <taxon>Magnoliopsida</taxon>
        <taxon>eudicotyledons</taxon>
        <taxon>Gunneridae</taxon>
        <taxon>Pentapetalae</taxon>
        <taxon>rosids</taxon>
        <taxon>fabids</taxon>
        <taxon>Malpighiales</taxon>
        <taxon>Salicaceae</taxon>
        <taxon>Saliceae</taxon>
        <taxon>Salix</taxon>
    </lineage>
</organism>
<reference evidence="2 3" key="1">
    <citation type="journal article" date="2023" name="Int. J. Mol. Sci.">
        <title>De Novo Assembly and Annotation of 11 Diverse Shrub Willow (Salix) Genomes Reveals Novel Gene Organization in Sex-Linked Regions.</title>
        <authorList>
            <person name="Hyden B."/>
            <person name="Feng K."/>
            <person name="Yates T.B."/>
            <person name="Jawdy S."/>
            <person name="Cereghino C."/>
            <person name="Smart L.B."/>
            <person name="Muchero W."/>
        </authorList>
    </citation>
    <scope>NUCLEOTIDE SEQUENCE [LARGE SCALE GENOMIC DNA]</scope>
    <source>
        <tissue evidence="2">Shoot tip</tissue>
    </source>
</reference>
<evidence type="ECO:0000313" key="3">
    <source>
        <dbReference type="Proteomes" id="UP001162972"/>
    </source>
</evidence>
<name>A0AAD6JLM3_9ROSI</name>
<proteinExistence type="predicted"/>
<dbReference type="InterPro" id="IPR009880">
    <property type="entry name" value="Glyoxal_oxidase_N"/>
</dbReference>
<dbReference type="Proteomes" id="UP001162972">
    <property type="component" value="Chromosome 6"/>
</dbReference>
<dbReference type="EMBL" id="JAPFFJ010000016">
    <property type="protein sequence ID" value="KAJ6407423.1"/>
    <property type="molecule type" value="Genomic_DNA"/>
</dbReference>
<dbReference type="InterPro" id="IPR037293">
    <property type="entry name" value="Gal_Oxidase_central_sf"/>
</dbReference>
<dbReference type="Pfam" id="PF07250">
    <property type="entry name" value="Glyoxal_oxid_N"/>
    <property type="match status" value="1"/>
</dbReference>
<evidence type="ECO:0000259" key="1">
    <source>
        <dbReference type="Pfam" id="PF07250"/>
    </source>
</evidence>
<protein>
    <recommendedName>
        <fullName evidence="1">Glyoxal oxidase N-terminal domain-containing protein</fullName>
    </recommendedName>
</protein>
<keyword evidence="3" id="KW-1185">Reference proteome</keyword>
<sequence length="209" mass="23454">MKRKKILPTDDVLVINGAQAGTQGFEMASNPCLYPLLYRPDKPIGLRFMTLNPGTVPRLYRSTTNLLLDGRVMGAGSNPHHIYNFKAEFPTRLLIEAFSPEYLSPDQTNIRPVIEEIPDTICFRQAFNVLVSVTRPVVGLVEVNFASTLHGKTYVNFYLHQEFNPEVKSRHGQCETQVVATVSNSGEVSVSDSAHTYPRTKEMVELQEI</sequence>
<dbReference type="Gene3D" id="2.130.10.80">
    <property type="entry name" value="Galactose oxidase/kelch, beta-propeller"/>
    <property type="match status" value="1"/>
</dbReference>
<comment type="caution">
    <text evidence="2">The sequence shown here is derived from an EMBL/GenBank/DDBJ whole genome shotgun (WGS) entry which is preliminary data.</text>
</comment>